<keyword evidence="2" id="KW-1185">Reference proteome</keyword>
<organism evidence="1 2">
    <name type="scientific">Clostridium cadaveris</name>
    <dbReference type="NCBI Taxonomy" id="1529"/>
    <lineage>
        <taxon>Bacteria</taxon>
        <taxon>Bacillati</taxon>
        <taxon>Bacillota</taxon>
        <taxon>Clostridia</taxon>
        <taxon>Eubacteriales</taxon>
        <taxon>Clostridiaceae</taxon>
        <taxon>Clostridium</taxon>
    </lineage>
</organism>
<dbReference type="OrthoDB" id="1957016at2"/>
<accession>A0A1I2KQ55</accession>
<dbReference type="RefSeq" id="WP_143081320.1">
    <property type="nucleotide sequence ID" value="NZ_FOOE01000006.1"/>
</dbReference>
<dbReference type="STRING" id="1529.SAMN04487885_106134"/>
<dbReference type="Proteomes" id="UP000182135">
    <property type="component" value="Unassembled WGS sequence"/>
</dbReference>
<protein>
    <submittedName>
        <fullName evidence="1">Uncharacterized protein</fullName>
    </submittedName>
</protein>
<dbReference type="EMBL" id="FOOE01000006">
    <property type="protein sequence ID" value="SFF68380.1"/>
    <property type="molecule type" value="Genomic_DNA"/>
</dbReference>
<reference evidence="1 2" key="1">
    <citation type="submission" date="2016-10" db="EMBL/GenBank/DDBJ databases">
        <authorList>
            <person name="de Groot N.N."/>
        </authorList>
    </citation>
    <scope>NUCLEOTIDE SEQUENCE [LARGE SCALE GENOMIC DNA]</scope>
    <source>
        <strain evidence="1 2">NLAE-zl-G419</strain>
    </source>
</reference>
<name>A0A1I2KQ55_9CLOT</name>
<evidence type="ECO:0000313" key="1">
    <source>
        <dbReference type="EMBL" id="SFF68380.1"/>
    </source>
</evidence>
<evidence type="ECO:0000313" key="2">
    <source>
        <dbReference type="Proteomes" id="UP000182135"/>
    </source>
</evidence>
<proteinExistence type="predicted"/>
<sequence>MEDKKEIIDVESTSVEKEENKPVLEKGNYIIEVISEGNIIKKFVAANAEINISKLADGGLTVDLK</sequence>
<gene>
    <name evidence="1" type="ORF">SAMN04487885_106134</name>
</gene>
<dbReference type="AlphaFoldDB" id="A0A1I2KQ55"/>